<keyword evidence="2" id="KW-1185">Reference proteome</keyword>
<evidence type="ECO:0000313" key="1">
    <source>
        <dbReference type="EMBL" id="MFD1674439.1"/>
    </source>
</evidence>
<name>A0ABW4JF97_9BACL</name>
<dbReference type="PIRSF" id="PIRSF036698">
    <property type="entry name" value="UCP036698"/>
    <property type="match status" value="1"/>
</dbReference>
<proteinExistence type="predicted"/>
<dbReference type="Pfam" id="PF14084">
    <property type="entry name" value="DUF4264"/>
    <property type="match status" value="1"/>
</dbReference>
<sequence length="59" mass="6836">MDTKLHVIATHMCDKTEDLYLFVDFLNRNLKDKDVIFGLAKADDGSDRMQITLYRTDLA</sequence>
<gene>
    <name evidence="1" type="ORF">ACFSB2_06930</name>
</gene>
<dbReference type="Proteomes" id="UP001597079">
    <property type="component" value="Unassembled WGS sequence"/>
</dbReference>
<comment type="caution">
    <text evidence="1">The sequence shown here is derived from an EMBL/GenBank/DDBJ whole genome shotgun (WGS) entry which is preliminary data.</text>
</comment>
<dbReference type="InterPro" id="IPR012190">
    <property type="entry name" value="UCP036698"/>
</dbReference>
<dbReference type="EMBL" id="JBHUCX010000020">
    <property type="protein sequence ID" value="MFD1674439.1"/>
    <property type="molecule type" value="Genomic_DNA"/>
</dbReference>
<reference evidence="2" key="1">
    <citation type="journal article" date="2019" name="Int. J. Syst. Evol. Microbiol.">
        <title>The Global Catalogue of Microorganisms (GCM) 10K type strain sequencing project: providing services to taxonomists for standard genome sequencing and annotation.</title>
        <authorList>
            <consortium name="The Broad Institute Genomics Platform"/>
            <consortium name="The Broad Institute Genome Sequencing Center for Infectious Disease"/>
            <person name="Wu L."/>
            <person name="Ma J."/>
        </authorList>
    </citation>
    <scope>NUCLEOTIDE SEQUENCE [LARGE SCALE GENOMIC DNA]</scope>
    <source>
        <strain evidence="2">CGMCC 1.12286</strain>
    </source>
</reference>
<protein>
    <submittedName>
        <fullName evidence="1">YpmA family protein</fullName>
    </submittedName>
</protein>
<organism evidence="1 2">
    <name type="scientific">Alicyclobacillus fodiniaquatilis</name>
    <dbReference type="NCBI Taxonomy" id="1661150"/>
    <lineage>
        <taxon>Bacteria</taxon>
        <taxon>Bacillati</taxon>
        <taxon>Bacillota</taxon>
        <taxon>Bacilli</taxon>
        <taxon>Bacillales</taxon>
        <taxon>Alicyclobacillaceae</taxon>
        <taxon>Alicyclobacillus</taxon>
    </lineage>
</organism>
<evidence type="ECO:0000313" key="2">
    <source>
        <dbReference type="Proteomes" id="UP001597079"/>
    </source>
</evidence>
<accession>A0ABW4JF97</accession>
<dbReference type="RefSeq" id="WP_377942307.1">
    <property type="nucleotide sequence ID" value="NZ_JBHUCX010000020.1"/>
</dbReference>